<dbReference type="KEGG" id="rsq:Rsph17025_3356"/>
<dbReference type="Pfam" id="PF00455">
    <property type="entry name" value="DeoRC"/>
    <property type="match status" value="1"/>
</dbReference>
<reference evidence="4" key="1">
    <citation type="submission" date="2007-04" db="EMBL/GenBank/DDBJ databases">
        <title>Complete sequence of plasmid pRSPA01 of Rhodobacter sphaeroides ATCC 17025.</title>
        <authorList>
            <consortium name="US DOE Joint Genome Institute"/>
            <person name="Copeland A."/>
            <person name="Lucas S."/>
            <person name="Lapidus A."/>
            <person name="Barry K."/>
            <person name="Detter J.C."/>
            <person name="Glavina del Rio T."/>
            <person name="Hammon N."/>
            <person name="Israni S."/>
            <person name="Dalin E."/>
            <person name="Tice H."/>
            <person name="Pitluck S."/>
            <person name="Chertkov O."/>
            <person name="Brettin T."/>
            <person name="Bruce D."/>
            <person name="Han C."/>
            <person name="Schmutz J."/>
            <person name="Larimer F."/>
            <person name="Land M."/>
            <person name="Hauser L."/>
            <person name="Kyrpides N."/>
            <person name="Kim E."/>
            <person name="Richardson P."/>
            <person name="Mackenzie C."/>
            <person name="Choudhary M."/>
            <person name="Donohue T.J."/>
            <person name="Kaplan S."/>
        </authorList>
    </citation>
    <scope>NUCLEOTIDE SEQUENCE [LARGE SCALE GENOMIC DNA]</scope>
    <source>
        <strain evidence="4">ATCC 17025</strain>
        <plasmid evidence="4">pRSPA01</plasmid>
    </source>
</reference>
<evidence type="ECO:0000313" key="4">
    <source>
        <dbReference type="EMBL" id="ABP72237.1"/>
    </source>
</evidence>
<gene>
    <name evidence="4" type="ordered locus">Rsph17025_3356</name>
</gene>
<dbReference type="PANTHER" id="PTHR30363">
    <property type="entry name" value="HTH-TYPE TRANSCRIPTIONAL REGULATOR SRLR-RELATED"/>
    <property type="match status" value="1"/>
</dbReference>
<evidence type="ECO:0000256" key="1">
    <source>
        <dbReference type="ARBA" id="ARBA00023015"/>
    </source>
</evidence>
<dbReference type="InterPro" id="IPR037171">
    <property type="entry name" value="NagB/RpiA_transferase-like"/>
</dbReference>
<dbReference type="InterPro" id="IPR050313">
    <property type="entry name" value="Carb_Metab_HTH_regulators"/>
</dbReference>
<evidence type="ECO:0000256" key="2">
    <source>
        <dbReference type="ARBA" id="ARBA00023163"/>
    </source>
</evidence>
<sequence length="266" mass="28538">MILFIQNRSMAVNPKFDVRWRRRQEVQVARPSGRTGRIAALGELCRAGAILHIGEAARQIGASEITIRRDLSGGEGGLVCLGGYVMRAAEGAEGYSLTKAEASEADAKEALAGRAAALIEPGDTIFLDCGTTTPHLAAKVPPNARVTVVTQALNIAERVARLPGVTLILLAGIYHSETASFSSDEAVAMLGRINITKGFFSAAGVHETEGVTCFHFHEVPVKRAAIARSRQRYLVCDGSKWGRLRPATYARLDEFTDWIGAPPRAA</sequence>
<keyword evidence="1" id="KW-0805">Transcription regulation</keyword>
<name>A4WXX3_CERS5</name>
<proteinExistence type="predicted"/>
<dbReference type="PROSITE" id="PS51000">
    <property type="entry name" value="HTH_DEOR_2"/>
    <property type="match status" value="1"/>
</dbReference>
<dbReference type="EMBL" id="CP000662">
    <property type="protein sequence ID" value="ABP72237.1"/>
    <property type="molecule type" value="Genomic_DNA"/>
</dbReference>
<feature type="domain" description="HTH deoR-type" evidence="3">
    <location>
        <begin position="34"/>
        <end position="94"/>
    </location>
</feature>
<keyword evidence="4" id="KW-0614">Plasmid</keyword>
<dbReference type="SUPFAM" id="SSF100950">
    <property type="entry name" value="NagB/RpiA/CoA transferase-like"/>
    <property type="match status" value="1"/>
</dbReference>
<organism evidence="4">
    <name type="scientific">Cereibacter sphaeroides (strain ATCC 17025 / ATH 2.4.3)</name>
    <name type="common">Rhodobacter sphaeroides</name>
    <dbReference type="NCBI Taxonomy" id="349102"/>
    <lineage>
        <taxon>Bacteria</taxon>
        <taxon>Pseudomonadati</taxon>
        <taxon>Pseudomonadota</taxon>
        <taxon>Alphaproteobacteria</taxon>
        <taxon>Rhodobacterales</taxon>
        <taxon>Paracoccaceae</taxon>
        <taxon>Cereibacter</taxon>
    </lineage>
</organism>
<geneLocation type="plasmid" evidence="4">
    <name>pRSPA01</name>
</geneLocation>
<dbReference type="GO" id="GO:0003700">
    <property type="term" value="F:DNA-binding transcription factor activity"/>
    <property type="evidence" value="ECO:0007669"/>
    <property type="project" value="InterPro"/>
</dbReference>
<dbReference type="InterPro" id="IPR001034">
    <property type="entry name" value="DeoR_HTH"/>
</dbReference>
<dbReference type="SMART" id="SM01134">
    <property type="entry name" value="DeoRC"/>
    <property type="match status" value="1"/>
</dbReference>
<accession>A4WXX3</accession>
<dbReference type="HOGENOM" id="CLU_060699_4_0_5"/>
<protein>
    <submittedName>
        <fullName evidence="4">Transcriptional regulator, DeoR family</fullName>
    </submittedName>
</protein>
<dbReference type="AlphaFoldDB" id="A4WXX3"/>
<dbReference type="InterPro" id="IPR014036">
    <property type="entry name" value="DeoR-like_C"/>
</dbReference>
<dbReference type="PANTHER" id="PTHR30363:SF8">
    <property type="entry name" value="DEOXYRIBOSE OPERON REPRESSOR"/>
    <property type="match status" value="1"/>
</dbReference>
<evidence type="ECO:0000259" key="3">
    <source>
        <dbReference type="PROSITE" id="PS51000"/>
    </source>
</evidence>
<keyword evidence="2" id="KW-0804">Transcription</keyword>